<proteinExistence type="predicted"/>
<evidence type="ECO:0000313" key="3">
    <source>
        <dbReference type="EMBL" id="KAG8084029.1"/>
    </source>
</evidence>
<dbReference type="Proteomes" id="UP000729402">
    <property type="component" value="Unassembled WGS sequence"/>
</dbReference>
<accession>A0A8J5TBR0</accession>
<evidence type="ECO:0000256" key="1">
    <source>
        <dbReference type="SAM" id="Coils"/>
    </source>
</evidence>
<protein>
    <submittedName>
        <fullName evidence="3">Uncharacterized protein</fullName>
    </submittedName>
</protein>
<organism evidence="3 4">
    <name type="scientific">Zizania palustris</name>
    <name type="common">Northern wild rice</name>
    <dbReference type="NCBI Taxonomy" id="103762"/>
    <lineage>
        <taxon>Eukaryota</taxon>
        <taxon>Viridiplantae</taxon>
        <taxon>Streptophyta</taxon>
        <taxon>Embryophyta</taxon>
        <taxon>Tracheophyta</taxon>
        <taxon>Spermatophyta</taxon>
        <taxon>Magnoliopsida</taxon>
        <taxon>Liliopsida</taxon>
        <taxon>Poales</taxon>
        <taxon>Poaceae</taxon>
        <taxon>BOP clade</taxon>
        <taxon>Oryzoideae</taxon>
        <taxon>Oryzeae</taxon>
        <taxon>Zizaniinae</taxon>
        <taxon>Zizania</taxon>
    </lineage>
</organism>
<keyword evidence="1" id="KW-0175">Coiled coil</keyword>
<dbReference type="EMBL" id="JAAALK010000082">
    <property type="protein sequence ID" value="KAG8084029.1"/>
    <property type="molecule type" value="Genomic_DNA"/>
</dbReference>
<dbReference type="AlphaFoldDB" id="A0A8J5TBR0"/>
<sequence length="126" mass="14011">MLMAGRKQKRDASGRFHARTPTDRNSGNSSACSDDTSSDTEMCPIVPGHQVPASGSANKRLQAMTVIKQERPISRVNSEGGNKRELSFQKVSEKLHVLNDKIDELSEKLLFLTVKIDALIDKLFRK</sequence>
<name>A0A8J5TBR0_ZIZPA</name>
<evidence type="ECO:0000256" key="2">
    <source>
        <dbReference type="SAM" id="MobiDB-lite"/>
    </source>
</evidence>
<reference evidence="3" key="2">
    <citation type="submission" date="2021-02" db="EMBL/GenBank/DDBJ databases">
        <authorList>
            <person name="Kimball J.A."/>
            <person name="Haas M.W."/>
            <person name="Macchietto M."/>
            <person name="Kono T."/>
            <person name="Duquette J."/>
            <person name="Shao M."/>
        </authorList>
    </citation>
    <scope>NUCLEOTIDE SEQUENCE</scope>
    <source>
        <tissue evidence="3">Fresh leaf tissue</tissue>
    </source>
</reference>
<reference evidence="3" key="1">
    <citation type="journal article" date="2021" name="bioRxiv">
        <title>Whole Genome Assembly and Annotation of Northern Wild Rice, Zizania palustris L., Supports a Whole Genome Duplication in the Zizania Genus.</title>
        <authorList>
            <person name="Haas M."/>
            <person name="Kono T."/>
            <person name="Macchietto M."/>
            <person name="Millas R."/>
            <person name="McGilp L."/>
            <person name="Shao M."/>
            <person name="Duquette J."/>
            <person name="Hirsch C.N."/>
            <person name="Kimball J."/>
        </authorList>
    </citation>
    <scope>NUCLEOTIDE SEQUENCE</scope>
    <source>
        <tissue evidence="3">Fresh leaf tissue</tissue>
    </source>
</reference>
<evidence type="ECO:0000313" key="4">
    <source>
        <dbReference type="Proteomes" id="UP000729402"/>
    </source>
</evidence>
<feature type="compositionally biased region" description="Low complexity" evidence="2">
    <location>
        <begin position="26"/>
        <end position="35"/>
    </location>
</feature>
<feature type="coiled-coil region" evidence="1">
    <location>
        <begin position="88"/>
        <end position="122"/>
    </location>
</feature>
<gene>
    <name evidence="3" type="ORF">GUJ93_ZPchr0010g9462</name>
</gene>
<keyword evidence="4" id="KW-1185">Reference proteome</keyword>
<comment type="caution">
    <text evidence="3">The sequence shown here is derived from an EMBL/GenBank/DDBJ whole genome shotgun (WGS) entry which is preliminary data.</text>
</comment>
<feature type="region of interest" description="Disordered" evidence="2">
    <location>
        <begin position="1"/>
        <end position="57"/>
    </location>
</feature>